<dbReference type="HAMAP" id="MF_00598">
    <property type="entry name" value="Smg"/>
    <property type="match status" value="1"/>
</dbReference>
<dbReference type="PANTHER" id="PTHR38692">
    <property type="entry name" value="PROTEIN SMG"/>
    <property type="match status" value="1"/>
</dbReference>
<protein>
    <recommendedName>
        <fullName evidence="1">Protein Smg homolog</fullName>
    </recommendedName>
</protein>
<comment type="similarity">
    <text evidence="1">Belongs to the Smg family.</text>
</comment>
<evidence type="ECO:0000313" key="2">
    <source>
        <dbReference type="EMBL" id="MDD0816154.1"/>
    </source>
</evidence>
<reference evidence="2 3" key="1">
    <citation type="submission" date="2023-02" db="EMBL/GenBank/DDBJ databases">
        <title>Bacterial whole genome sequence for Curvibacter sp. HBC28.</title>
        <authorList>
            <person name="Le V."/>
            <person name="Ko S.-R."/>
            <person name="Ahn C.-Y."/>
            <person name="Oh H.-M."/>
        </authorList>
    </citation>
    <scope>NUCLEOTIDE SEQUENCE [LARGE SCALE GENOMIC DNA]</scope>
    <source>
        <strain evidence="2 3">HBC28</strain>
    </source>
</reference>
<evidence type="ECO:0000313" key="3">
    <source>
        <dbReference type="Proteomes" id="UP001528672"/>
    </source>
</evidence>
<accession>A0ABT5MJH6</accession>
<evidence type="ECO:0000256" key="1">
    <source>
        <dbReference type="HAMAP-Rule" id="MF_00598"/>
    </source>
</evidence>
<dbReference type="EMBL" id="JAQSIO010000006">
    <property type="protein sequence ID" value="MDD0816154.1"/>
    <property type="molecule type" value="Genomic_DNA"/>
</dbReference>
<gene>
    <name evidence="1" type="primary">smg</name>
    <name evidence="2" type="ORF">PSQ39_16060</name>
</gene>
<sequence length="165" mass="18249">MMEVLAFVYENYGQGDNCPELKQLSDKLNSEGFDETEVEQALDWLEGLQEAAATLRRQRPNANKQASALAWLAPQATSLRAYTSHELEHLGAEGLGFIHFLQAAGGLPPALHEVVMEHAVATSGRALTLEALKVIILMVFWQFNHQPNALVLDELCSSPTQRTLH</sequence>
<keyword evidence="3" id="KW-1185">Reference proteome</keyword>
<proteinExistence type="inferred from homology"/>
<comment type="caution">
    <text evidence="2">The sequence shown here is derived from an EMBL/GenBank/DDBJ whole genome shotgun (WGS) entry which is preliminary data.</text>
</comment>
<organism evidence="2 3">
    <name type="scientific">Curvibacter microcysteis</name>
    <dbReference type="NCBI Taxonomy" id="3026419"/>
    <lineage>
        <taxon>Bacteria</taxon>
        <taxon>Pseudomonadati</taxon>
        <taxon>Pseudomonadota</taxon>
        <taxon>Betaproteobacteria</taxon>
        <taxon>Burkholderiales</taxon>
        <taxon>Comamonadaceae</taxon>
        <taxon>Curvibacter</taxon>
    </lineage>
</organism>
<name>A0ABT5MJH6_9BURK</name>
<dbReference type="PANTHER" id="PTHR38692:SF1">
    <property type="entry name" value="PROTEIN SMG"/>
    <property type="match status" value="1"/>
</dbReference>
<dbReference type="InterPro" id="IPR007456">
    <property type="entry name" value="Smg"/>
</dbReference>
<dbReference type="RefSeq" id="WP_273927847.1">
    <property type="nucleotide sequence ID" value="NZ_JAQSIN010000004.1"/>
</dbReference>
<dbReference type="Proteomes" id="UP001528672">
    <property type="component" value="Unassembled WGS sequence"/>
</dbReference>
<dbReference type="Pfam" id="PF04361">
    <property type="entry name" value="DUF494"/>
    <property type="match status" value="1"/>
</dbReference>